<keyword evidence="6" id="KW-0514">Muscle protein</keyword>
<evidence type="ECO:0000259" key="9">
    <source>
        <dbReference type="PROSITE" id="PS01033"/>
    </source>
</evidence>
<dbReference type="SUPFAM" id="SSF46458">
    <property type="entry name" value="Globin-like"/>
    <property type="match status" value="1"/>
</dbReference>
<dbReference type="Proteomes" id="UP000678393">
    <property type="component" value="Unassembled WGS sequence"/>
</dbReference>
<evidence type="ECO:0000256" key="2">
    <source>
        <dbReference type="ARBA" id="ARBA00022448"/>
    </source>
</evidence>
<keyword evidence="2 8" id="KW-0813">Transport</keyword>
<dbReference type="AlphaFoldDB" id="A0A8S4A1P2"/>
<dbReference type="InterPro" id="IPR012292">
    <property type="entry name" value="Globin/Proto"/>
</dbReference>
<dbReference type="EMBL" id="CAJHNH020007001">
    <property type="protein sequence ID" value="CAG5134270.1"/>
    <property type="molecule type" value="Genomic_DNA"/>
</dbReference>
<dbReference type="CDD" id="cd01040">
    <property type="entry name" value="Mb-like"/>
    <property type="match status" value="1"/>
</dbReference>
<dbReference type="GO" id="GO:0046872">
    <property type="term" value="F:metal ion binding"/>
    <property type="evidence" value="ECO:0007669"/>
    <property type="project" value="UniProtKB-KW"/>
</dbReference>
<dbReference type="PROSITE" id="PS01033">
    <property type="entry name" value="GLOBIN"/>
    <property type="match status" value="1"/>
</dbReference>
<evidence type="ECO:0000256" key="1">
    <source>
        <dbReference type="ARBA" id="ARBA00013895"/>
    </source>
</evidence>
<feature type="non-terminal residue" evidence="10">
    <location>
        <position position="1"/>
    </location>
</feature>
<organism evidence="10 11">
    <name type="scientific">Candidula unifasciata</name>
    <dbReference type="NCBI Taxonomy" id="100452"/>
    <lineage>
        <taxon>Eukaryota</taxon>
        <taxon>Metazoa</taxon>
        <taxon>Spiralia</taxon>
        <taxon>Lophotrochozoa</taxon>
        <taxon>Mollusca</taxon>
        <taxon>Gastropoda</taxon>
        <taxon>Heterobranchia</taxon>
        <taxon>Euthyneura</taxon>
        <taxon>Panpulmonata</taxon>
        <taxon>Eupulmonata</taxon>
        <taxon>Stylommatophora</taxon>
        <taxon>Helicina</taxon>
        <taxon>Helicoidea</taxon>
        <taxon>Geomitridae</taxon>
        <taxon>Candidula</taxon>
    </lineage>
</organism>
<accession>A0A8S4A1P2</accession>
<sequence>MKFRCRIYSALHRFSRRMGCSWYKECDNQITYDVADLSPEWQVTMFLDADYQELFSVQETNTLVSRWKYLMESKRSIHFGRTLFAKFFLYAPETQKFFFREREKVPIRPYDWQRYPLFKSHVRRVINGIDYTISLLHYPEELARHLNRMREVHHGYSNMKIIYGE</sequence>
<evidence type="ECO:0000256" key="7">
    <source>
        <dbReference type="ARBA" id="ARBA00030087"/>
    </source>
</evidence>
<feature type="domain" description="Globin" evidence="9">
    <location>
        <begin position="53"/>
        <end position="165"/>
    </location>
</feature>
<name>A0A8S4A1P2_9EUPU</name>
<gene>
    <name evidence="10" type="ORF">CUNI_LOCUS19828</name>
</gene>
<evidence type="ECO:0000256" key="3">
    <source>
        <dbReference type="ARBA" id="ARBA00022617"/>
    </source>
</evidence>
<dbReference type="InterPro" id="IPR009050">
    <property type="entry name" value="Globin-like_sf"/>
</dbReference>
<dbReference type="GO" id="GO:0020037">
    <property type="term" value="F:heme binding"/>
    <property type="evidence" value="ECO:0007669"/>
    <property type="project" value="InterPro"/>
</dbReference>
<dbReference type="GO" id="GO:0019825">
    <property type="term" value="F:oxygen binding"/>
    <property type="evidence" value="ECO:0007669"/>
    <property type="project" value="InterPro"/>
</dbReference>
<comment type="similarity">
    <text evidence="8">Belongs to the globin family.</text>
</comment>
<keyword evidence="5" id="KW-0408">Iron</keyword>
<keyword evidence="8" id="KW-0561">Oxygen transport</keyword>
<evidence type="ECO:0000256" key="4">
    <source>
        <dbReference type="ARBA" id="ARBA00022723"/>
    </source>
</evidence>
<evidence type="ECO:0000313" key="10">
    <source>
        <dbReference type="EMBL" id="CAG5134270.1"/>
    </source>
</evidence>
<dbReference type="InterPro" id="IPR000971">
    <property type="entry name" value="Globin"/>
</dbReference>
<dbReference type="GO" id="GO:0005344">
    <property type="term" value="F:oxygen carrier activity"/>
    <property type="evidence" value="ECO:0007669"/>
    <property type="project" value="UniProtKB-KW"/>
</dbReference>
<evidence type="ECO:0000256" key="8">
    <source>
        <dbReference type="RuleBase" id="RU000356"/>
    </source>
</evidence>
<dbReference type="SMR" id="A0A8S4A1P2"/>
<evidence type="ECO:0000256" key="5">
    <source>
        <dbReference type="ARBA" id="ARBA00023004"/>
    </source>
</evidence>
<evidence type="ECO:0000313" key="11">
    <source>
        <dbReference type="Proteomes" id="UP000678393"/>
    </source>
</evidence>
<dbReference type="Gene3D" id="1.10.490.10">
    <property type="entry name" value="Globins"/>
    <property type="match status" value="1"/>
</dbReference>
<dbReference type="InterPro" id="IPR044399">
    <property type="entry name" value="Mb-like_M"/>
</dbReference>
<proteinExistence type="inferred from homology"/>
<keyword evidence="3 8" id="KW-0349">Heme</keyword>
<comment type="caution">
    <text evidence="10">The sequence shown here is derived from an EMBL/GenBank/DDBJ whole genome shotgun (WGS) entry which is preliminary data.</text>
</comment>
<dbReference type="Pfam" id="PF00042">
    <property type="entry name" value="Globin"/>
    <property type="match status" value="1"/>
</dbReference>
<keyword evidence="4" id="KW-0479">Metal-binding</keyword>
<protein>
    <recommendedName>
        <fullName evidence="1">Globin</fullName>
    </recommendedName>
    <alternativeName>
        <fullName evidence="7">Myoglobin</fullName>
    </alternativeName>
</protein>
<reference evidence="10" key="1">
    <citation type="submission" date="2021-04" db="EMBL/GenBank/DDBJ databases">
        <authorList>
            <consortium name="Molecular Ecology Group"/>
        </authorList>
    </citation>
    <scope>NUCLEOTIDE SEQUENCE</scope>
</reference>
<evidence type="ECO:0000256" key="6">
    <source>
        <dbReference type="ARBA" id="ARBA00023179"/>
    </source>
</evidence>
<keyword evidence="11" id="KW-1185">Reference proteome</keyword>